<comment type="caution">
    <text evidence="4">The sequence shown here is derived from an EMBL/GenBank/DDBJ whole genome shotgun (WGS) entry which is preliminary data.</text>
</comment>
<dbReference type="Gene3D" id="3.90.70.10">
    <property type="entry name" value="Cysteine proteinases"/>
    <property type="match status" value="1"/>
</dbReference>
<dbReference type="InterPro" id="IPR018200">
    <property type="entry name" value="USP_CS"/>
</dbReference>
<dbReference type="PANTHER" id="PTHR24006">
    <property type="entry name" value="UBIQUITIN CARBOXYL-TERMINAL HYDROLASE"/>
    <property type="match status" value="1"/>
</dbReference>
<dbReference type="EC" id="3.4.19.12" evidence="1"/>
<dbReference type="GO" id="GO:0006508">
    <property type="term" value="P:proteolysis"/>
    <property type="evidence" value="ECO:0007669"/>
    <property type="project" value="UniProtKB-KW"/>
</dbReference>
<dbReference type="PANTHER" id="PTHR24006:SF937">
    <property type="entry name" value="UBIQUITIN CARBOXYL-TERMINAL HYDROLASE"/>
    <property type="match status" value="1"/>
</dbReference>
<evidence type="ECO:0000256" key="1">
    <source>
        <dbReference type="RuleBase" id="RU366025"/>
    </source>
</evidence>
<accession>A0AAN7VSS4</accession>
<dbReference type="PROSITE" id="PS50235">
    <property type="entry name" value="USP_3"/>
    <property type="match status" value="1"/>
</dbReference>
<dbReference type="InterPro" id="IPR050164">
    <property type="entry name" value="Peptidase_C19"/>
</dbReference>
<organism evidence="4 5">
    <name type="scientific">Elasticomyces elasticus</name>
    <dbReference type="NCBI Taxonomy" id="574655"/>
    <lineage>
        <taxon>Eukaryota</taxon>
        <taxon>Fungi</taxon>
        <taxon>Dikarya</taxon>
        <taxon>Ascomycota</taxon>
        <taxon>Pezizomycotina</taxon>
        <taxon>Dothideomycetes</taxon>
        <taxon>Dothideomycetidae</taxon>
        <taxon>Mycosphaerellales</taxon>
        <taxon>Teratosphaeriaceae</taxon>
        <taxon>Elasticomyces</taxon>
    </lineage>
</organism>
<feature type="region of interest" description="Disordered" evidence="2">
    <location>
        <begin position="1"/>
        <end position="33"/>
    </location>
</feature>
<sequence>MATTTLTPTSATAETPKLVKPAPTSDAKTPVTPTQTTFGCQHIKGLLTAARQQATDGYTRLIQSLRKEEGMSDRTHTSNGGAKTITSTTYLCLQCPTVSSTRDRHRKDHVFAVESDNGFIYCHDCRDFVYDPTFEALRTSTTSSKKRKLSALATSTEDRKFVRNNTSTTPCAATGLRGIYNMGQTCFMSVVLQCLIHNPLVRSWYLSEGHKSSDCEREACTACALDDIFTDFYGSEKHEGYGAVHMLQGCWKGGGNLAGYSQQDAHEYLGFILNSLHTAITEDSEENGSSKRRDTKDCPCPIHQTFSGQLRSTVTCTKCRNVTTAYDPFMDLSLDIRSTTVSVKKKKLTMINGTTTVKEVLPMDLKECLDRFTSAETLSSDSYHCRKCESNQDARKKLSLSRLPPILPIHLKRFSHSKVSAQSSKVETRIRLPLTLDLGPYLTVGPGQRSKAGKAGELTNGHKPDDDLVLENPDEDNTSSSSSIAPAEPVYELSSVIVHKGKIDNGHYISYNRQGLDGWFRFDDSMVVQVEEREVLGAEAYMVVYVAKGF</sequence>
<gene>
    <name evidence="4" type="ORF">LTR97_006181</name>
</gene>
<dbReference type="AlphaFoldDB" id="A0AAN7VSS4"/>
<evidence type="ECO:0000259" key="3">
    <source>
        <dbReference type="PROSITE" id="PS50235"/>
    </source>
</evidence>
<dbReference type="SUPFAM" id="SSF57850">
    <property type="entry name" value="RING/U-box"/>
    <property type="match status" value="1"/>
</dbReference>
<keyword evidence="1" id="KW-0788">Thiol protease</keyword>
<dbReference type="PROSITE" id="PS00973">
    <property type="entry name" value="USP_2"/>
    <property type="match status" value="1"/>
</dbReference>
<evidence type="ECO:0000256" key="2">
    <source>
        <dbReference type="SAM" id="MobiDB-lite"/>
    </source>
</evidence>
<keyword evidence="1" id="KW-0645">Protease</keyword>
<feature type="compositionally biased region" description="Low complexity" evidence="2">
    <location>
        <begin position="1"/>
        <end position="15"/>
    </location>
</feature>
<dbReference type="GO" id="GO:0005634">
    <property type="term" value="C:nucleus"/>
    <property type="evidence" value="ECO:0007669"/>
    <property type="project" value="TreeGrafter"/>
</dbReference>
<dbReference type="InterPro" id="IPR001394">
    <property type="entry name" value="Peptidase_C19_UCH"/>
</dbReference>
<protein>
    <recommendedName>
        <fullName evidence="1">Ubiquitin carboxyl-terminal hydrolase</fullName>
        <ecNumber evidence="1">3.4.19.12</ecNumber>
    </recommendedName>
</protein>
<dbReference type="Pfam" id="PF00443">
    <property type="entry name" value="UCH"/>
    <property type="match status" value="1"/>
</dbReference>
<keyword evidence="1" id="KW-0378">Hydrolase</keyword>
<dbReference type="InterPro" id="IPR028889">
    <property type="entry name" value="USP"/>
</dbReference>
<dbReference type="GO" id="GO:0016579">
    <property type="term" value="P:protein deubiquitination"/>
    <property type="evidence" value="ECO:0007669"/>
    <property type="project" value="InterPro"/>
</dbReference>
<dbReference type="Proteomes" id="UP001310594">
    <property type="component" value="Unassembled WGS sequence"/>
</dbReference>
<dbReference type="Gene3D" id="3.30.40.10">
    <property type="entry name" value="Zinc/RING finger domain, C3HC4 (zinc finger)"/>
    <property type="match status" value="1"/>
</dbReference>
<reference evidence="4" key="1">
    <citation type="submission" date="2023-08" db="EMBL/GenBank/DDBJ databases">
        <title>Black Yeasts Isolated from many extreme environments.</title>
        <authorList>
            <person name="Coleine C."/>
            <person name="Stajich J.E."/>
            <person name="Selbmann L."/>
        </authorList>
    </citation>
    <scope>NUCLEOTIDE SEQUENCE</scope>
    <source>
        <strain evidence="4">CCFEE 5810</strain>
    </source>
</reference>
<dbReference type="SUPFAM" id="SSF54001">
    <property type="entry name" value="Cysteine proteinases"/>
    <property type="match status" value="1"/>
</dbReference>
<comment type="catalytic activity">
    <reaction evidence="1">
        <text>Thiol-dependent hydrolysis of ester, thioester, amide, peptide and isopeptide bonds formed by the C-terminal Gly of ubiquitin (a 76-residue protein attached to proteins as an intracellular targeting signal).</text>
        <dbReference type="EC" id="3.4.19.12"/>
    </reaction>
</comment>
<evidence type="ECO:0000313" key="4">
    <source>
        <dbReference type="EMBL" id="KAK5700047.1"/>
    </source>
</evidence>
<dbReference type="EMBL" id="JAVRQU010000008">
    <property type="protein sequence ID" value="KAK5700047.1"/>
    <property type="molecule type" value="Genomic_DNA"/>
</dbReference>
<feature type="compositionally biased region" description="Acidic residues" evidence="2">
    <location>
        <begin position="467"/>
        <end position="477"/>
    </location>
</feature>
<dbReference type="GO" id="GO:0005829">
    <property type="term" value="C:cytosol"/>
    <property type="evidence" value="ECO:0007669"/>
    <property type="project" value="TreeGrafter"/>
</dbReference>
<dbReference type="GO" id="GO:0004843">
    <property type="term" value="F:cysteine-type deubiquitinase activity"/>
    <property type="evidence" value="ECO:0007669"/>
    <property type="project" value="UniProtKB-UniRule"/>
</dbReference>
<feature type="region of interest" description="Disordered" evidence="2">
    <location>
        <begin position="447"/>
        <end position="485"/>
    </location>
</feature>
<dbReference type="PROSITE" id="PS00972">
    <property type="entry name" value="USP_1"/>
    <property type="match status" value="1"/>
</dbReference>
<feature type="domain" description="USP" evidence="3">
    <location>
        <begin position="177"/>
        <end position="548"/>
    </location>
</feature>
<keyword evidence="1" id="KW-0833">Ubl conjugation pathway</keyword>
<evidence type="ECO:0000313" key="5">
    <source>
        <dbReference type="Proteomes" id="UP001310594"/>
    </source>
</evidence>
<dbReference type="InterPro" id="IPR038765">
    <property type="entry name" value="Papain-like_cys_pep_sf"/>
</dbReference>
<name>A0AAN7VSS4_9PEZI</name>
<proteinExistence type="inferred from homology"/>
<comment type="similarity">
    <text evidence="1">Belongs to the peptidase C19 family.</text>
</comment>
<dbReference type="InterPro" id="IPR013083">
    <property type="entry name" value="Znf_RING/FYVE/PHD"/>
</dbReference>